<dbReference type="SUPFAM" id="SSF51445">
    <property type="entry name" value="(Trans)glycosidases"/>
    <property type="match status" value="1"/>
</dbReference>
<evidence type="ECO:0000256" key="3">
    <source>
        <dbReference type="ARBA" id="ARBA00012560"/>
    </source>
</evidence>
<dbReference type="AlphaFoldDB" id="A0A3N4G9B7"/>
<dbReference type="Gene3D" id="3.20.20.80">
    <property type="entry name" value="Glycosidases"/>
    <property type="match status" value="1"/>
</dbReference>
<dbReference type="InterPro" id="IPR017853">
    <property type="entry name" value="GH"/>
</dbReference>
<dbReference type="OrthoDB" id="9811841at2"/>
<keyword evidence="7 10" id="KW-0119">Carbohydrate metabolism</keyword>
<evidence type="ECO:0000256" key="8">
    <source>
        <dbReference type="ARBA" id="ARBA00031423"/>
    </source>
</evidence>
<dbReference type="EC" id="2.4.1.25" evidence="3 10"/>
<name>A0A3N4G9B7_9LACT</name>
<evidence type="ECO:0000256" key="2">
    <source>
        <dbReference type="ARBA" id="ARBA00005684"/>
    </source>
</evidence>
<comment type="catalytic activity">
    <reaction evidence="1 10">
        <text>Transfers a segment of a (1-&gt;4)-alpha-D-glucan to a new position in an acceptor, which may be glucose or a (1-&gt;4)-alpha-D-glucan.</text>
        <dbReference type="EC" id="2.4.1.25"/>
    </reaction>
</comment>
<dbReference type="Proteomes" id="UP000273977">
    <property type="component" value="Unassembled WGS sequence"/>
</dbReference>
<evidence type="ECO:0000256" key="5">
    <source>
        <dbReference type="ARBA" id="ARBA00022676"/>
    </source>
</evidence>
<proteinExistence type="inferred from homology"/>
<reference evidence="11 12" key="1">
    <citation type="submission" date="2018-11" db="EMBL/GenBank/DDBJ databases">
        <title>Aerococcus sp. SJQ22, whole genome shotgun sequence.</title>
        <authorList>
            <person name="Sun L."/>
            <person name="Gao X."/>
            <person name="Chen W."/>
            <person name="Huang K."/>
        </authorList>
    </citation>
    <scope>NUCLEOTIDE SEQUENCE [LARGE SCALE GENOMIC DNA]</scope>
    <source>
        <strain evidence="11 12">SJQ22</strain>
    </source>
</reference>
<dbReference type="EMBL" id="RKMG01000020">
    <property type="protein sequence ID" value="RPA59363.1"/>
    <property type="molecule type" value="Genomic_DNA"/>
</dbReference>
<dbReference type="NCBIfam" id="NF011080">
    <property type="entry name" value="PRK14508.1-3"/>
    <property type="match status" value="1"/>
</dbReference>
<dbReference type="NCBIfam" id="TIGR00217">
    <property type="entry name" value="malQ"/>
    <property type="match status" value="1"/>
</dbReference>
<evidence type="ECO:0000256" key="7">
    <source>
        <dbReference type="ARBA" id="ARBA00023277"/>
    </source>
</evidence>
<evidence type="ECO:0000313" key="11">
    <source>
        <dbReference type="EMBL" id="RPA59363.1"/>
    </source>
</evidence>
<sequence length="526" mass="60738">MDRASGVVLHISSIPNEYGIGSFGQSAFEFVDFLVDTKQTYWQILPLSTTSYGDSPYQSFSAFAGNTHFIDLDILVKKGYLDELDVANAYFGDNPKKVDYNTVYYNRRPLLDQAVAKFVDEKGYNHPDFLDFYEANADWLVPFAQYMTIKEEHGQAPWYEWPEEYKNYDADFVAQYCNEHINRYDYHLVTQFWFNEQYTALKAYANKNYIQIIGDIPIYVARDSVEMWTQPELFLVDEKKNPALVAGVPPDFYSADGQYWGNPIYDWDYMETTGYEWWVKRMRESFKLYDVVRIDHFRGFESYWAVPFGAPTAAAGTWKKGPGIKIFNQFKEDLGDVKVIAEDLGFMTQAVHDMRDAAGYPGMKVLQNGFFGEDSEDLPHHYPENSVAYASTHDSMQAYDWYMNQANQDQRDQADKYLNRAKGEHPSDAFVRGIASSPSFLAIYMMNDLLRLGPEGRINTPSTIGDNWDWRVTPADFTIDLKERLLDITETYFRENKAYISQNDIINGINSVSAEAAYLPDDEPLD</sequence>
<keyword evidence="6 10" id="KW-0808">Transferase</keyword>
<dbReference type="GO" id="GO:0004134">
    <property type="term" value="F:4-alpha-glucanotransferase activity"/>
    <property type="evidence" value="ECO:0007669"/>
    <property type="project" value="UniProtKB-EC"/>
</dbReference>
<evidence type="ECO:0000256" key="9">
    <source>
        <dbReference type="ARBA" id="ARBA00031501"/>
    </source>
</evidence>
<organism evidence="11 12">
    <name type="scientific">Aerococcus agrisoli</name>
    <dbReference type="NCBI Taxonomy" id="2487350"/>
    <lineage>
        <taxon>Bacteria</taxon>
        <taxon>Bacillati</taxon>
        <taxon>Bacillota</taxon>
        <taxon>Bacilli</taxon>
        <taxon>Lactobacillales</taxon>
        <taxon>Aerococcaceae</taxon>
        <taxon>Aerococcus</taxon>
    </lineage>
</organism>
<evidence type="ECO:0000256" key="6">
    <source>
        <dbReference type="ARBA" id="ARBA00022679"/>
    </source>
</evidence>
<dbReference type="PANTHER" id="PTHR32438:SF5">
    <property type="entry name" value="4-ALPHA-GLUCANOTRANSFERASE DPE1, CHLOROPLASTIC_AMYLOPLASTIC"/>
    <property type="match status" value="1"/>
</dbReference>
<gene>
    <name evidence="11" type="primary">malQ</name>
    <name evidence="11" type="ORF">EF384_06695</name>
</gene>
<evidence type="ECO:0000256" key="10">
    <source>
        <dbReference type="RuleBase" id="RU361207"/>
    </source>
</evidence>
<dbReference type="RefSeq" id="WP_094518338.1">
    <property type="nucleotide sequence ID" value="NZ_RKMG01000020.1"/>
</dbReference>
<evidence type="ECO:0000313" key="12">
    <source>
        <dbReference type="Proteomes" id="UP000273977"/>
    </source>
</evidence>
<comment type="caution">
    <text evidence="11">The sequence shown here is derived from an EMBL/GenBank/DDBJ whole genome shotgun (WGS) entry which is preliminary data.</text>
</comment>
<dbReference type="Pfam" id="PF02446">
    <property type="entry name" value="Glyco_hydro_77"/>
    <property type="match status" value="1"/>
</dbReference>
<evidence type="ECO:0000256" key="1">
    <source>
        <dbReference type="ARBA" id="ARBA00000439"/>
    </source>
</evidence>
<accession>A0A3N4G9B7</accession>
<evidence type="ECO:0000256" key="4">
    <source>
        <dbReference type="ARBA" id="ARBA00020295"/>
    </source>
</evidence>
<comment type="similarity">
    <text evidence="2 10">Belongs to the disproportionating enzyme family.</text>
</comment>
<keyword evidence="5 10" id="KW-0328">Glycosyltransferase</keyword>
<dbReference type="PANTHER" id="PTHR32438">
    <property type="entry name" value="4-ALPHA-GLUCANOTRANSFERASE DPE1, CHLOROPLASTIC/AMYLOPLASTIC"/>
    <property type="match status" value="1"/>
</dbReference>
<dbReference type="GO" id="GO:0005975">
    <property type="term" value="P:carbohydrate metabolic process"/>
    <property type="evidence" value="ECO:0007669"/>
    <property type="project" value="InterPro"/>
</dbReference>
<keyword evidence="12" id="KW-1185">Reference proteome</keyword>
<dbReference type="InterPro" id="IPR003385">
    <property type="entry name" value="Glyco_hydro_77"/>
</dbReference>
<protein>
    <recommendedName>
        <fullName evidence="4 10">4-alpha-glucanotransferase</fullName>
        <ecNumber evidence="3 10">2.4.1.25</ecNumber>
    </recommendedName>
    <alternativeName>
        <fullName evidence="8 10">Amylomaltase</fullName>
    </alternativeName>
    <alternativeName>
        <fullName evidence="9 10">Disproportionating enzyme</fullName>
    </alternativeName>
</protein>